<feature type="compositionally biased region" description="Basic residues" evidence="1">
    <location>
        <begin position="63"/>
        <end position="75"/>
    </location>
</feature>
<dbReference type="PANTHER" id="PTHR48098">
    <property type="entry name" value="ENTEROCHELIN ESTERASE-RELATED"/>
    <property type="match status" value="1"/>
</dbReference>
<dbReference type="PANTHER" id="PTHR48098:SF6">
    <property type="entry name" value="FERRI-BACILLIBACTIN ESTERASE BESA"/>
    <property type="match status" value="1"/>
</dbReference>
<dbReference type="Gene3D" id="3.40.50.1820">
    <property type="entry name" value="alpha/beta hydrolase"/>
    <property type="match status" value="1"/>
</dbReference>
<dbReference type="AlphaFoldDB" id="A0A4Y8R4K0"/>
<evidence type="ECO:0000256" key="1">
    <source>
        <dbReference type="SAM" id="MobiDB-lite"/>
    </source>
</evidence>
<name>A0A4Y8R4K0_9MICO</name>
<evidence type="ECO:0000256" key="2">
    <source>
        <dbReference type="SAM" id="Phobius"/>
    </source>
</evidence>
<evidence type="ECO:0008006" key="5">
    <source>
        <dbReference type="Google" id="ProtNLM"/>
    </source>
</evidence>
<gene>
    <name evidence="3" type="ORF">E1O70_06465</name>
</gene>
<keyword evidence="2" id="KW-0472">Membrane</keyword>
<accession>A0A4Y8R4K0</accession>
<feature type="compositionally biased region" description="Basic residues" evidence="1">
    <location>
        <begin position="1"/>
        <end position="10"/>
    </location>
</feature>
<keyword evidence="4" id="KW-1185">Reference proteome</keyword>
<reference evidence="3 4" key="1">
    <citation type="submission" date="2019-03" db="EMBL/GenBank/DDBJ databases">
        <title>Cellulosimicrobium funkei JCM14302 Assembly.</title>
        <authorList>
            <person name="Dou T."/>
        </authorList>
    </citation>
    <scope>NUCLEOTIDE SEQUENCE [LARGE SCALE GENOMIC DNA]</scope>
    <source>
        <strain evidence="3 4">JCM 14302</strain>
    </source>
</reference>
<proteinExistence type="predicted"/>
<feature type="transmembrane region" description="Helical" evidence="2">
    <location>
        <begin position="186"/>
        <end position="207"/>
    </location>
</feature>
<dbReference type="Proteomes" id="UP000298003">
    <property type="component" value="Unassembled WGS sequence"/>
</dbReference>
<sequence length="551" mass="58955">MRPARHRGRRGRDARCGGQRDVRPPRRGPDGRADVLHRLPGRDVAAHPRAPPRPAPRGALGPRRVRRRARHRVLGAHRPDRPARAVHAAVAPGGRGRPGGHGDRRGLPLGARVRDAAHRRARPRCRPHLHDHHRGVDPRDARLPVREAAAPVLTVATGLPVPDTDPALPAAVLRELQPAETYLTSYPVAVVLTVLGAGAVAWAVVRARRGARARRARRARGEDPRRPWRSRVATASLAALGALSLVLGLAVGANAYSGYVPTWGAARVQLVALGLTDLSADAPGGAHRGQVRTLAIPGTAAEQIADEDAWVYLPPGFDPEGSTRYPVVYLIHGSPDDPSSWFAAGRVPRTMDVLIRRGLVDPMIVVAPTVNGTGPGGLDTECLDSMTGGEQVETYLTTTVVDTVDATYPTLADREHRVLGGMSSGGFCALNVGLRNLDLFGAILAIEPYGNPGPGPERTMLSTQAEIDANTPTTYLPTMTFTHPMPVFLDSGQEAPREALTTVRRMAQDLEDQGQTVELREEPGQTHTWAMAATALPYGLVFAQRQMAGGG</sequence>
<keyword evidence="2" id="KW-0812">Transmembrane</keyword>
<dbReference type="InterPro" id="IPR000801">
    <property type="entry name" value="Esterase-like"/>
</dbReference>
<dbReference type="Pfam" id="PF00756">
    <property type="entry name" value="Esterase"/>
    <property type="match status" value="1"/>
</dbReference>
<feature type="compositionally biased region" description="Basic and acidic residues" evidence="1">
    <location>
        <begin position="11"/>
        <end position="46"/>
    </location>
</feature>
<comment type="caution">
    <text evidence="3">The sequence shown here is derived from an EMBL/GenBank/DDBJ whole genome shotgun (WGS) entry which is preliminary data.</text>
</comment>
<protein>
    <recommendedName>
        <fullName evidence="5">Esterase</fullName>
    </recommendedName>
</protein>
<feature type="region of interest" description="Disordered" evidence="1">
    <location>
        <begin position="1"/>
        <end position="107"/>
    </location>
</feature>
<organism evidence="3 4">
    <name type="scientific">Cellulosimicrobium funkei</name>
    <dbReference type="NCBI Taxonomy" id="264251"/>
    <lineage>
        <taxon>Bacteria</taxon>
        <taxon>Bacillati</taxon>
        <taxon>Actinomycetota</taxon>
        <taxon>Actinomycetes</taxon>
        <taxon>Micrococcales</taxon>
        <taxon>Promicromonosporaceae</taxon>
        <taxon>Cellulosimicrobium</taxon>
    </lineage>
</organism>
<evidence type="ECO:0000313" key="4">
    <source>
        <dbReference type="Proteomes" id="UP000298003"/>
    </source>
</evidence>
<evidence type="ECO:0000313" key="3">
    <source>
        <dbReference type="EMBL" id="TFF12521.1"/>
    </source>
</evidence>
<dbReference type="EMBL" id="SOZH01000004">
    <property type="protein sequence ID" value="TFF12521.1"/>
    <property type="molecule type" value="Genomic_DNA"/>
</dbReference>
<feature type="transmembrane region" description="Helical" evidence="2">
    <location>
        <begin position="228"/>
        <end position="251"/>
    </location>
</feature>
<dbReference type="InterPro" id="IPR029058">
    <property type="entry name" value="AB_hydrolase_fold"/>
</dbReference>
<dbReference type="InterPro" id="IPR050583">
    <property type="entry name" value="Mycobacterial_A85_antigen"/>
</dbReference>
<keyword evidence="2" id="KW-1133">Transmembrane helix</keyword>
<dbReference type="SUPFAM" id="SSF53474">
    <property type="entry name" value="alpha/beta-Hydrolases"/>
    <property type="match status" value="1"/>
</dbReference>